<dbReference type="InterPro" id="IPR000717">
    <property type="entry name" value="PCI_dom"/>
</dbReference>
<protein>
    <recommendedName>
        <fullName evidence="4">COP9 signalosome complex subunit 4</fullName>
    </recommendedName>
</protein>
<dbReference type="Pfam" id="PF22241">
    <property type="entry name" value="PSMD12-CSN4_N"/>
    <property type="match status" value="1"/>
</dbReference>
<dbReference type="EMBL" id="FN654279">
    <property type="protein sequence ID" value="CBY30638.1"/>
    <property type="molecule type" value="Genomic_DNA"/>
</dbReference>
<keyword evidence="7" id="KW-0539">Nucleus</keyword>
<dbReference type="PROSITE" id="PS50250">
    <property type="entry name" value="PCI"/>
    <property type="match status" value="1"/>
</dbReference>
<evidence type="ECO:0000256" key="4">
    <source>
        <dbReference type="ARBA" id="ARBA00014881"/>
    </source>
</evidence>
<keyword evidence="6" id="KW-0736">Signalosome</keyword>
<dbReference type="PANTHER" id="PTHR10855:SF2">
    <property type="entry name" value="COP9 SIGNALOSOME COMPLEX SUBUNIT 4"/>
    <property type="match status" value="1"/>
</dbReference>
<evidence type="ECO:0000256" key="7">
    <source>
        <dbReference type="ARBA" id="ARBA00023242"/>
    </source>
</evidence>
<dbReference type="InterPro" id="IPR054559">
    <property type="entry name" value="PSMD12-CSN4-like_N"/>
</dbReference>
<evidence type="ECO:0000256" key="1">
    <source>
        <dbReference type="ARBA" id="ARBA00004123"/>
    </source>
</evidence>
<evidence type="ECO:0000256" key="5">
    <source>
        <dbReference type="ARBA" id="ARBA00022490"/>
    </source>
</evidence>
<dbReference type="SUPFAM" id="SSF46785">
    <property type="entry name" value="Winged helix' DNA-binding domain"/>
    <property type="match status" value="1"/>
</dbReference>
<dbReference type="InterPro" id="IPR036390">
    <property type="entry name" value="WH_DNA-bd_sf"/>
</dbReference>
<dbReference type="InterPro" id="IPR040134">
    <property type="entry name" value="PSMD12/CSN4"/>
</dbReference>
<comment type="subcellular location">
    <subcellularLocation>
        <location evidence="2">Cytoplasm</location>
    </subcellularLocation>
    <subcellularLocation>
        <location evidence="1">Nucleus</location>
    </subcellularLocation>
</comment>
<comment type="similarity">
    <text evidence="3">Belongs to the CSN4 family.</text>
</comment>
<dbReference type="InterPro" id="IPR036388">
    <property type="entry name" value="WH-like_DNA-bd_sf"/>
</dbReference>
<evidence type="ECO:0000256" key="3">
    <source>
        <dbReference type="ARBA" id="ARBA00010417"/>
    </source>
</evidence>
<dbReference type="SMART" id="SM00088">
    <property type="entry name" value="PINT"/>
    <property type="match status" value="1"/>
</dbReference>
<reference evidence="9" key="1">
    <citation type="journal article" date="2010" name="Science">
        <title>Plasticity of animal genome architecture unmasked by rapid evolution of a pelagic tunicate.</title>
        <authorList>
            <person name="Denoeud F."/>
            <person name="Henriet S."/>
            <person name="Mungpakdee S."/>
            <person name="Aury J.M."/>
            <person name="Da Silva C."/>
            <person name="Brinkmann H."/>
            <person name="Mikhaleva J."/>
            <person name="Olsen L.C."/>
            <person name="Jubin C."/>
            <person name="Canestro C."/>
            <person name="Bouquet J.M."/>
            <person name="Danks G."/>
            <person name="Poulain J."/>
            <person name="Campsteijn C."/>
            <person name="Adamski M."/>
            <person name="Cross I."/>
            <person name="Yadetie F."/>
            <person name="Muffato M."/>
            <person name="Louis A."/>
            <person name="Butcher S."/>
            <person name="Tsagkogeorga G."/>
            <person name="Konrad A."/>
            <person name="Singh S."/>
            <person name="Jensen M.F."/>
            <person name="Cong E.H."/>
            <person name="Eikeseth-Otteraa H."/>
            <person name="Noel B."/>
            <person name="Anthouard V."/>
            <person name="Porcel B.M."/>
            <person name="Kachouri-Lafond R."/>
            <person name="Nishino A."/>
            <person name="Ugolini M."/>
            <person name="Chourrout P."/>
            <person name="Nishida H."/>
            <person name="Aasland R."/>
            <person name="Huzurbazar S."/>
            <person name="Westhof E."/>
            <person name="Delsuc F."/>
            <person name="Lehrach H."/>
            <person name="Reinhardt R."/>
            <person name="Weissenbach J."/>
            <person name="Roy S.W."/>
            <person name="Artiguenave F."/>
            <person name="Postlethwait J.H."/>
            <person name="Manak J.R."/>
            <person name="Thompson E.M."/>
            <person name="Jaillon O."/>
            <person name="Du Pasquier L."/>
            <person name="Boudinot P."/>
            <person name="Liberles D.A."/>
            <person name="Volff J.N."/>
            <person name="Philippe H."/>
            <person name="Lenhard B."/>
            <person name="Roest Crollius H."/>
            <person name="Wincker P."/>
            <person name="Chourrout D."/>
        </authorList>
    </citation>
    <scope>NUCLEOTIDE SEQUENCE [LARGE SCALE GENOMIC DNA]</scope>
</reference>
<evidence type="ECO:0000313" key="9">
    <source>
        <dbReference type="EMBL" id="CBY30638.1"/>
    </source>
</evidence>
<dbReference type="Proteomes" id="UP000011014">
    <property type="component" value="Unassembled WGS sequence"/>
</dbReference>
<evidence type="ECO:0000256" key="6">
    <source>
        <dbReference type="ARBA" id="ARBA00022790"/>
    </source>
</evidence>
<dbReference type="Pfam" id="PF01399">
    <property type="entry name" value="PCI"/>
    <property type="match status" value="1"/>
</dbReference>
<sequence>MTPGRIDELIRESWNRLEFLFVLNIGISDIPEIIDSPPDYSVWVNAIINDPDSPTNALRTTLNALSDENRSQIFARQFLEQFRHDIRNLNNDQVQVFCEVALECLQVRTISFEHHVNALKIQLTHVYEQTGQFVKAAETLNTITAAGCEDVNRLDIYLQIVKLYLRDPVNDPVKAENALNRATAFLNGATEDQKLVYQVSHAKILDLKQKFLDAAAKYFQLSVDLNIIAEEERSKCLLKAINCAILSPAGKNRTRLISAIYKDSRASQMLTFGLLKKVFMQQIIAEKEIHAFSSLLSEKHYQEKTSEGWTLVEKAMKEHNILAISLLYKSIFFRDLGRLLNIPDRQAEKMVATMILEKRLSAELDQVDEYIRFEHESQEVVWNESIRDTCNSLQNIVDKIQRKHPVWFEKTQRLVNTRSSPPV</sequence>
<dbReference type="GO" id="GO:0008180">
    <property type="term" value="C:COP9 signalosome"/>
    <property type="evidence" value="ECO:0007669"/>
    <property type="project" value="UniProtKB-KW"/>
</dbReference>
<proteinExistence type="inferred from homology"/>
<evidence type="ECO:0000256" key="2">
    <source>
        <dbReference type="ARBA" id="ARBA00004496"/>
    </source>
</evidence>
<accession>E4Y4P0</accession>
<gene>
    <name evidence="9" type="ORF">GSOID_T00018515001</name>
</gene>
<dbReference type="AlphaFoldDB" id="E4Y4P0"/>
<feature type="domain" description="PCI" evidence="8">
    <location>
        <begin position="184"/>
        <end position="378"/>
    </location>
</feature>
<dbReference type="PANTHER" id="PTHR10855">
    <property type="entry name" value="26S PROTEASOME NON-ATPASE REGULATORY SUBUNIT 12/COP9 SIGNALOSOME COMPLEX SUBUNIT 4"/>
    <property type="match status" value="1"/>
</dbReference>
<dbReference type="Gene3D" id="1.10.10.10">
    <property type="entry name" value="Winged helix-like DNA-binding domain superfamily/Winged helix DNA-binding domain"/>
    <property type="match status" value="1"/>
</dbReference>
<organism evidence="9">
    <name type="scientific">Oikopleura dioica</name>
    <name type="common">Tunicate</name>
    <dbReference type="NCBI Taxonomy" id="34765"/>
    <lineage>
        <taxon>Eukaryota</taxon>
        <taxon>Metazoa</taxon>
        <taxon>Chordata</taxon>
        <taxon>Tunicata</taxon>
        <taxon>Appendicularia</taxon>
        <taxon>Copelata</taxon>
        <taxon>Oikopleuridae</taxon>
        <taxon>Oikopleura</taxon>
    </lineage>
</organism>
<dbReference type="GO" id="GO:0005829">
    <property type="term" value="C:cytosol"/>
    <property type="evidence" value="ECO:0007669"/>
    <property type="project" value="TreeGrafter"/>
</dbReference>
<keyword evidence="5" id="KW-0963">Cytoplasm</keyword>
<name>E4Y4P0_OIKDI</name>
<evidence type="ECO:0000259" key="8">
    <source>
        <dbReference type="PROSITE" id="PS50250"/>
    </source>
</evidence>